<evidence type="ECO:0000313" key="2">
    <source>
        <dbReference type="Proteomes" id="UP000242814"/>
    </source>
</evidence>
<dbReference type="EMBL" id="LZYO01000096">
    <property type="protein sequence ID" value="ODH35369.1"/>
    <property type="molecule type" value="Genomic_DNA"/>
</dbReference>
<comment type="caution">
    <text evidence="1">The sequence shown here is derived from an EMBL/GenBank/DDBJ whole genome shotgun (WGS) entry which is preliminary data.</text>
</comment>
<evidence type="ECO:0000313" key="1">
    <source>
        <dbReference type="EMBL" id="ODH35369.1"/>
    </source>
</evidence>
<proteinExistence type="predicted"/>
<dbReference type="Proteomes" id="UP000242814">
    <property type="component" value="Unassembled WGS sequence"/>
</dbReference>
<organism evidence="1 2">
    <name type="scientific">Paracoccidioides brasiliensis</name>
    <dbReference type="NCBI Taxonomy" id="121759"/>
    <lineage>
        <taxon>Eukaryota</taxon>
        <taxon>Fungi</taxon>
        <taxon>Dikarya</taxon>
        <taxon>Ascomycota</taxon>
        <taxon>Pezizomycotina</taxon>
        <taxon>Eurotiomycetes</taxon>
        <taxon>Eurotiomycetidae</taxon>
        <taxon>Onygenales</taxon>
        <taxon>Ajellomycetaceae</taxon>
        <taxon>Paracoccidioides</taxon>
    </lineage>
</organism>
<reference evidence="1 2" key="1">
    <citation type="submission" date="2016-06" db="EMBL/GenBank/DDBJ databases">
        <authorList>
            <person name="Kjaerup R.B."/>
            <person name="Dalgaard T.S."/>
            <person name="Juul-Madsen H.R."/>
        </authorList>
    </citation>
    <scope>NUCLEOTIDE SEQUENCE [LARGE SCALE GENOMIC DNA]</scope>
    <source>
        <strain evidence="1 2">Pb300</strain>
    </source>
</reference>
<accession>A0A1D2JH90</accession>
<dbReference type="AlphaFoldDB" id="A0A1D2JH90"/>
<name>A0A1D2JH90_PARBR</name>
<sequence>MDHVPPEGRKQKVVKESSLLLPCSHGKSAITVPLWALDKLSPHHPPVISNEFRRPEILREGSRYRIEQLQRLYLCVRHQK</sequence>
<gene>
    <name evidence="1" type="ORF">ACO22_02942</name>
</gene>
<protein>
    <submittedName>
        <fullName evidence="1">Uncharacterized protein</fullName>
    </submittedName>
</protein>